<dbReference type="InterPro" id="IPR016161">
    <property type="entry name" value="Ald_DH/histidinol_DH"/>
</dbReference>
<dbReference type="AlphaFoldDB" id="A0A378UAG9"/>
<sequence length="501" mass="55097">MTSFTVPMFVRGELITDDLIPFATRLEHSFTAPDPAKHAHRLPLGDPRKLADLYTVSLDEILDVLTELGQALAFETNSYVQEAFEACLVSNPMPESILRTGYVALPALFARDSMRELADTTVGIDHLEGWVPQRLLDGREIRVRAFGARTLHVPAGNGGLVAGITVLRNAITRSDAIVKAPSNDPLTALAIARTLADIAPDHPVTKHLAVAYWKGGDETVEEQLYKPEHIEKVIAWGGLASVKHVTRYIQPGLELIALDPKRSATIIGPEAFATEETLRDVAQRAACDVGAGNQEGCVNARVIYVLSGTDDEGLEKANRLGELIYSAMMELPDFISTTPKVVNRTLLEHIEGSRLTDDWYRVLGGEHAEGAIVVSQLDEAVPYSTMLSGRVANIVPVDSIEKVTDAVNAYTQTIGIYPEPLKMQLRETLPLYGAQRLTSLGYAASVNFTIPQDAMEPVRRMCKWIVEEVCEPEQVFPLWRAPIWSAAEYVHGSTITRWPSR</sequence>
<evidence type="ECO:0000313" key="2">
    <source>
        <dbReference type="EMBL" id="STZ74200.1"/>
    </source>
</evidence>
<name>A0A378UAG9_MYCFO</name>
<dbReference type="GO" id="GO:0008218">
    <property type="term" value="P:bioluminescence"/>
    <property type="evidence" value="ECO:0007669"/>
    <property type="project" value="InterPro"/>
</dbReference>
<dbReference type="SUPFAM" id="SSF53720">
    <property type="entry name" value="ALDH-like"/>
    <property type="match status" value="1"/>
</dbReference>
<reference evidence="2 3" key="1">
    <citation type="submission" date="2018-06" db="EMBL/GenBank/DDBJ databases">
        <authorList>
            <consortium name="Pathogen Informatics"/>
            <person name="Doyle S."/>
        </authorList>
    </citation>
    <scope>NUCLEOTIDE SEQUENCE [LARGE SCALE GENOMIC DNA]</scope>
    <source>
        <strain evidence="2 3">NCTC1542</strain>
    </source>
</reference>
<dbReference type="InterPro" id="IPR008670">
    <property type="entry name" value="CoA_reduct_LuxC"/>
</dbReference>
<evidence type="ECO:0000313" key="3">
    <source>
        <dbReference type="Proteomes" id="UP000255389"/>
    </source>
</evidence>
<keyword evidence="1" id="KW-0521">NADP</keyword>
<gene>
    <name evidence="2" type="ORF">NCTC1542_01750</name>
</gene>
<organism evidence="2 3">
    <name type="scientific">Mycolicibacterium fortuitum</name>
    <name type="common">Mycobacterium fortuitum</name>
    <dbReference type="NCBI Taxonomy" id="1766"/>
    <lineage>
        <taxon>Bacteria</taxon>
        <taxon>Bacillati</taxon>
        <taxon>Actinomycetota</taxon>
        <taxon>Actinomycetes</taxon>
        <taxon>Mycobacteriales</taxon>
        <taxon>Mycobacteriaceae</taxon>
        <taxon>Mycolicibacterium</taxon>
    </lineage>
</organism>
<dbReference type="Pfam" id="PF05893">
    <property type="entry name" value="LuxC"/>
    <property type="match status" value="1"/>
</dbReference>
<accession>A0A378UAG9</accession>
<protein>
    <submittedName>
        <fullName evidence="2">NAD-dependent aldehyde dehydrogenase</fullName>
    </submittedName>
</protein>
<dbReference type="GO" id="GO:0003995">
    <property type="term" value="F:acyl-CoA dehydrogenase activity"/>
    <property type="evidence" value="ECO:0007669"/>
    <property type="project" value="InterPro"/>
</dbReference>
<dbReference type="Proteomes" id="UP000255389">
    <property type="component" value="Unassembled WGS sequence"/>
</dbReference>
<proteinExistence type="predicted"/>
<dbReference type="EMBL" id="UGQY01000001">
    <property type="protein sequence ID" value="STZ74200.1"/>
    <property type="molecule type" value="Genomic_DNA"/>
</dbReference>
<evidence type="ECO:0000256" key="1">
    <source>
        <dbReference type="ARBA" id="ARBA00022857"/>
    </source>
</evidence>